<keyword evidence="7 8" id="KW-0807">Transducer</keyword>
<evidence type="ECO:0000313" key="11">
    <source>
        <dbReference type="EnsemblMetazoa" id="XP_038061400.1"/>
    </source>
</evidence>
<organism evidence="11 12">
    <name type="scientific">Patiria miniata</name>
    <name type="common">Bat star</name>
    <name type="synonym">Asterina miniata</name>
    <dbReference type="NCBI Taxonomy" id="46514"/>
    <lineage>
        <taxon>Eukaryota</taxon>
        <taxon>Metazoa</taxon>
        <taxon>Echinodermata</taxon>
        <taxon>Eleutherozoa</taxon>
        <taxon>Asterozoa</taxon>
        <taxon>Asteroidea</taxon>
        <taxon>Valvatacea</taxon>
        <taxon>Valvatida</taxon>
        <taxon>Asterinidae</taxon>
        <taxon>Patiria</taxon>
    </lineage>
</organism>
<feature type="transmembrane region" description="Helical" evidence="9">
    <location>
        <begin position="210"/>
        <end position="234"/>
    </location>
</feature>
<evidence type="ECO:0000256" key="8">
    <source>
        <dbReference type="RuleBase" id="RU000688"/>
    </source>
</evidence>
<dbReference type="GeneID" id="119732085"/>
<keyword evidence="5 9" id="KW-0472">Membrane</keyword>
<keyword evidence="2 8" id="KW-0812">Transmembrane</keyword>
<dbReference type="PANTHER" id="PTHR24243">
    <property type="entry name" value="G-PROTEIN COUPLED RECEPTOR"/>
    <property type="match status" value="1"/>
</dbReference>
<dbReference type="InterPro" id="IPR017452">
    <property type="entry name" value="GPCR_Rhodpsn_7TM"/>
</dbReference>
<dbReference type="Pfam" id="PF00001">
    <property type="entry name" value="7tm_1"/>
    <property type="match status" value="1"/>
</dbReference>
<evidence type="ECO:0000256" key="2">
    <source>
        <dbReference type="ARBA" id="ARBA00022692"/>
    </source>
</evidence>
<dbReference type="AlphaFoldDB" id="A0A914ABV8"/>
<protein>
    <recommendedName>
        <fullName evidence="10">G-protein coupled receptors family 1 profile domain-containing protein</fullName>
    </recommendedName>
</protein>
<dbReference type="Proteomes" id="UP000887568">
    <property type="component" value="Unplaced"/>
</dbReference>
<feature type="transmembrane region" description="Helical" evidence="9">
    <location>
        <begin position="113"/>
        <end position="134"/>
    </location>
</feature>
<keyword evidence="12" id="KW-1185">Reference proteome</keyword>
<name>A0A914ABV8_PATMI</name>
<evidence type="ECO:0000259" key="10">
    <source>
        <dbReference type="PROSITE" id="PS50262"/>
    </source>
</evidence>
<sequence length="385" mass="42740">MGSGVTSGECTANNTHNISTEKSAEWLYTPTHTLFVTIIVPVFWGAGVVANSTFLFVLLRLPKMRSKSNILLANLALADLWQISFYAGIYLWMYLASPVLFSLPFVSSAGCMGFYAAFNVGYFSSVALVTAVSLERYIALCHPMRHLTIFSRQQAYKMVGICWMVGLVFSCSIVPGSAILNVRCLQWPDVDTFDGFPSVSVSCGSVHPWVGYYIEPLVLIPWLVIVIANIYMFVEIVRALNKRRAIADAATTGAHLRMLQVRNQFAIMLIINGAVFFICQTPIRFVNLSFWICFVAGIPDNPLVAISGNYISWIVLVPQLINCLVNPLIYGVTNANYRAALHQAFQCRRQPGRAPSTQQPCALVIRNSHADVENHQQEAQTVNQL</sequence>
<feature type="transmembrane region" description="Helical" evidence="9">
    <location>
        <begin position="310"/>
        <end position="332"/>
    </location>
</feature>
<dbReference type="PANTHER" id="PTHR24243:SF208">
    <property type="entry name" value="PYROKININ-1 RECEPTOR"/>
    <property type="match status" value="1"/>
</dbReference>
<evidence type="ECO:0000256" key="4">
    <source>
        <dbReference type="ARBA" id="ARBA00023040"/>
    </source>
</evidence>
<dbReference type="GO" id="GO:0005886">
    <property type="term" value="C:plasma membrane"/>
    <property type="evidence" value="ECO:0007669"/>
    <property type="project" value="TreeGrafter"/>
</dbReference>
<evidence type="ECO:0000256" key="7">
    <source>
        <dbReference type="ARBA" id="ARBA00023224"/>
    </source>
</evidence>
<evidence type="ECO:0000256" key="5">
    <source>
        <dbReference type="ARBA" id="ARBA00023136"/>
    </source>
</evidence>
<dbReference type="PRINTS" id="PR00237">
    <property type="entry name" value="GPCRRHODOPSN"/>
</dbReference>
<feature type="transmembrane region" description="Helical" evidence="9">
    <location>
        <begin position="71"/>
        <end position="93"/>
    </location>
</feature>
<dbReference type="SUPFAM" id="SSF81321">
    <property type="entry name" value="Family A G protein-coupled receptor-like"/>
    <property type="match status" value="1"/>
</dbReference>
<feature type="transmembrane region" description="Helical" evidence="9">
    <location>
        <begin position="265"/>
        <end position="298"/>
    </location>
</feature>
<feature type="transmembrane region" description="Helical" evidence="9">
    <location>
        <begin position="34"/>
        <end position="59"/>
    </location>
</feature>
<proteinExistence type="inferred from homology"/>
<dbReference type="InterPro" id="IPR000276">
    <property type="entry name" value="GPCR_Rhodpsn"/>
</dbReference>
<dbReference type="Gene3D" id="1.20.1070.10">
    <property type="entry name" value="Rhodopsin 7-helix transmembrane proteins"/>
    <property type="match status" value="1"/>
</dbReference>
<evidence type="ECO:0000256" key="9">
    <source>
        <dbReference type="SAM" id="Phobius"/>
    </source>
</evidence>
<keyword evidence="6 8" id="KW-0675">Receptor</keyword>
<accession>A0A914ABV8</accession>
<comment type="subcellular location">
    <subcellularLocation>
        <location evidence="1">Membrane</location>
        <topology evidence="1">Multi-pass membrane protein</topology>
    </subcellularLocation>
</comment>
<feature type="domain" description="G-protein coupled receptors family 1 profile" evidence="10">
    <location>
        <begin position="50"/>
        <end position="330"/>
    </location>
</feature>
<evidence type="ECO:0000256" key="3">
    <source>
        <dbReference type="ARBA" id="ARBA00022989"/>
    </source>
</evidence>
<evidence type="ECO:0000313" key="12">
    <source>
        <dbReference type="Proteomes" id="UP000887568"/>
    </source>
</evidence>
<dbReference type="PROSITE" id="PS50262">
    <property type="entry name" value="G_PROTEIN_RECEP_F1_2"/>
    <property type="match status" value="1"/>
</dbReference>
<dbReference type="PROSITE" id="PS00237">
    <property type="entry name" value="G_PROTEIN_RECEP_F1_1"/>
    <property type="match status" value="1"/>
</dbReference>
<evidence type="ECO:0000256" key="1">
    <source>
        <dbReference type="ARBA" id="ARBA00004141"/>
    </source>
</evidence>
<dbReference type="OrthoDB" id="9444602at2759"/>
<feature type="transmembrane region" description="Helical" evidence="9">
    <location>
        <begin position="155"/>
        <end position="180"/>
    </location>
</feature>
<keyword evidence="3 9" id="KW-1133">Transmembrane helix</keyword>
<comment type="similarity">
    <text evidence="8">Belongs to the G-protein coupled receptor 1 family.</text>
</comment>
<dbReference type="RefSeq" id="XP_038061400.1">
    <property type="nucleotide sequence ID" value="XM_038205472.1"/>
</dbReference>
<dbReference type="EnsemblMetazoa" id="XM_038205472.1">
    <property type="protein sequence ID" value="XP_038061400.1"/>
    <property type="gene ID" value="LOC119732085"/>
</dbReference>
<keyword evidence="4 8" id="KW-0297">G-protein coupled receptor</keyword>
<evidence type="ECO:0000256" key="6">
    <source>
        <dbReference type="ARBA" id="ARBA00023170"/>
    </source>
</evidence>
<dbReference type="GO" id="GO:0004930">
    <property type="term" value="F:G protein-coupled receptor activity"/>
    <property type="evidence" value="ECO:0007669"/>
    <property type="project" value="UniProtKB-KW"/>
</dbReference>
<reference evidence="11" key="1">
    <citation type="submission" date="2022-11" db="UniProtKB">
        <authorList>
            <consortium name="EnsemblMetazoa"/>
        </authorList>
    </citation>
    <scope>IDENTIFICATION</scope>
</reference>
<dbReference type="CDD" id="cd00637">
    <property type="entry name" value="7tm_classA_rhodopsin-like"/>
    <property type="match status" value="1"/>
</dbReference>